<comment type="caution">
    <text evidence="1">The sequence shown here is derived from an EMBL/GenBank/DDBJ whole genome shotgun (WGS) entry which is preliminary data.</text>
</comment>
<protein>
    <submittedName>
        <fullName evidence="1">Uncharacterized protein</fullName>
    </submittedName>
</protein>
<proteinExistence type="predicted"/>
<name>A0ACB8SSX9_9AGAM</name>
<organism evidence="1 2">
    <name type="scientific">Artomyces pyxidatus</name>
    <dbReference type="NCBI Taxonomy" id="48021"/>
    <lineage>
        <taxon>Eukaryota</taxon>
        <taxon>Fungi</taxon>
        <taxon>Dikarya</taxon>
        <taxon>Basidiomycota</taxon>
        <taxon>Agaricomycotina</taxon>
        <taxon>Agaricomycetes</taxon>
        <taxon>Russulales</taxon>
        <taxon>Auriscalpiaceae</taxon>
        <taxon>Artomyces</taxon>
    </lineage>
</organism>
<sequence length="333" mass="36644">MLSSMPSASYKGYTAHLSCEGKELQTHDNVEICGNRVYAYVASLAGKEFCIHLDTPRGIIAQVEVYFDGKLAFAGQTVPGVPGVWKDMEVNGELRPFLFSTIDVVEEGEEDETVVGSAPLGTVWVSVWPVIKKSQKNLKDKGQGRRRRSCSSTREVDIPALNFEDIPLGPVCETSKLAGCHQISLGPARAATADEIEVSPYYTTGEDFFVSFTFENRPLNVLIAKGIASLTATVHRNARSAQSQSVGSSSSDRRKRAHPDPQSEQPERRITRRMARDLGVDSSAECSERVAKRSRKMRSRNIVASSPADRLHSAGRKPKRVRATAKRHQSKIV</sequence>
<accession>A0ACB8SSX9</accession>
<dbReference type="EMBL" id="MU277230">
    <property type="protein sequence ID" value="KAI0058973.1"/>
    <property type="molecule type" value="Genomic_DNA"/>
</dbReference>
<reference evidence="1" key="2">
    <citation type="journal article" date="2022" name="New Phytol.">
        <title>Evolutionary transition to the ectomycorrhizal habit in the genomes of a hyperdiverse lineage of mushroom-forming fungi.</title>
        <authorList>
            <person name="Looney B."/>
            <person name="Miyauchi S."/>
            <person name="Morin E."/>
            <person name="Drula E."/>
            <person name="Courty P.E."/>
            <person name="Kohler A."/>
            <person name="Kuo A."/>
            <person name="LaButti K."/>
            <person name="Pangilinan J."/>
            <person name="Lipzen A."/>
            <person name="Riley R."/>
            <person name="Andreopoulos W."/>
            <person name="He G."/>
            <person name="Johnson J."/>
            <person name="Nolan M."/>
            <person name="Tritt A."/>
            <person name="Barry K.W."/>
            <person name="Grigoriev I.V."/>
            <person name="Nagy L.G."/>
            <person name="Hibbett D."/>
            <person name="Henrissat B."/>
            <person name="Matheny P.B."/>
            <person name="Labbe J."/>
            <person name="Martin F.M."/>
        </authorList>
    </citation>
    <scope>NUCLEOTIDE SEQUENCE</scope>
    <source>
        <strain evidence="1">HHB10654</strain>
    </source>
</reference>
<reference evidence="1" key="1">
    <citation type="submission" date="2021-03" db="EMBL/GenBank/DDBJ databases">
        <authorList>
            <consortium name="DOE Joint Genome Institute"/>
            <person name="Ahrendt S."/>
            <person name="Looney B.P."/>
            <person name="Miyauchi S."/>
            <person name="Morin E."/>
            <person name="Drula E."/>
            <person name="Courty P.E."/>
            <person name="Chicoki N."/>
            <person name="Fauchery L."/>
            <person name="Kohler A."/>
            <person name="Kuo A."/>
            <person name="Labutti K."/>
            <person name="Pangilinan J."/>
            <person name="Lipzen A."/>
            <person name="Riley R."/>
            <person name="Andreopoulos W."/>
            <person name="He G."/>
            <person name="Johnson J."/>
            <person name="Barry K.W."/>
            <person name="Grigoriev I.V."/>
            <person name="Nagy L."/>
            <person name="Hibbett D."/>
            <person name="Henrissat B."/>
            <person name="Matheny P.B."/>
            <person name="Labbe J."/>
            <person name="Martin F."/>
        </authorList>
    </citation>
    <scope>NUCLEOTIDE SEQUENCE</scope>
    <source>
        <strain evidence="1">HHB10654</strain>
    </source>
</reference>
<evidence type="ECO:0000313" key="2">
    <source>
        <dbReference type="Proteomes" id="UP000814140"/>
    </source>
</evidence>
<evidence type="ECO:0000313" key="1">
    <source>
        <dbReference type="EMBL" id="KAI0058973.1"/>
    </source>
</evidence>
<gene>
    <name evidence="1" type="ORF">BV25DRAFT_1178009</name>
</gene>
<dbReference type="Proteomes" id="UP000814140">
    <property type="component" value="Unassembled WGS sequence"/>
</dbReference>
<keyword evidence="2" id="KW-1185">Reference proteome</keyword>